<dbReference type="PROSITE" id="PS50005">
    <property type="entry name" value="TPR"/>
    <property type="match status" value="1"/>
</dbReference>
<dbReference type="Gene3D" id="1.25.40.10">
    <property type="entry name" value="Tetratricopeptide repeat domain"/>
    <property type="match status" value="1"/>
</dbReference>
<accession>A0A419EQJ0</accession>
<evidence type="ECO:0000313" key="3">
    <source>
        <dbReference type="EMBL" id="RJP65649.1"/>
    </source>
</evidence>
<feature type="transmembrane region" description="Helical" evidence="2">
    <location>
        <begin position="133"/>
        <end position="153"/>
    </location>
</feature>
<keyword evidence="1" id="KW-0802">TPR repeat</keyword>
<evidence type="ECO:0000313" key="4">
    <source>
        <dbReference type="Proteomes" id="UP000285961"/>
    </source>
</evidence>
<name>A0A419EQJ0_9BACT</name>
<feature type="transmembrane region" description="Helical" evidence="2">
    <location>
        <begin position="162"/>
        <end position="182"/>
    </location>
</feature>
<dbReference type="AlphaFoldDB" id="A0A419EQJ0"/>
<feature type="transmembrane region" description="Helical" evidence="2">
    <location>
        <begin position="305"/>
        <end position="323"/>
    </location>
</feature>
<dbReference type="SUPFAM" id="SSF48452">
    <property type="entry name" value="TPR-like"/>
    <property type="match status" value="1"/>
</dbReference>
<keyword evidence="2" id="KW-1133">Transmembrane helix</keyword>
<dbReference type="Pfam" id="PF11028">
    <property type="entry name" value="TMEM260-like"/>
    <property type="match status" value="1"/>
</dbReference>
<dbReference type="PANTHER" id="PTHR16214">
    <property type="entry name" value="TRANSMEMBRANE PROTEIN 260"/>
    <property type="match status" value="1"/>
</dbReference>
<keyword evidence="2" id="KW-0472">Membrane</keyword>
<dbReference type="InterPro" id="IPR052724">
    <property type="entry name" value="GT117_domain-containing"/>
</dbReference>
<evidence type="ECO:0000256" key="1">
    <source>
        <dbReference type="PROSITE-ProRule" id="PRU00339"/>
    </source>
</evidence>
<feature type="transmembrane region" description="Helical" evidence="2">
    <location>
        <begin position="230"/>
        <end position="250"/>
    </location>
</feature>
<dbReference type="PANTHER" id="PTHR16214:SF3">
    <property type="entry name" value="TRANSMEMBRANE PROTEIN 260"/>
    <property type="match status" value="1"/>
</dbReference>
<sequence length="694" mass="77451">MSEPIASPTERTVSPVRLRAREVVPAVCVFAVSLAGYLYTLAPTVTFGDSGELITAAVTLGVAHPPGYPLWLLIAKVFSLLPVGDVAYRINLMSAVLDAAAIGVLTLVIAKTLPRVCGQLGRKGESESRTEGIIIACLSASASLYLAFSPTFWQQSVVAEVYALNNLILCVILLLLALWGEAPENRGFLFALSFLFGAGQANHQTLLLLGPALAFYVLLVRPRTLLDVRLVAGCVVLFFVGLCFYVYLPISASTNPPLNWGNPATWESFWFHVSRKQYRTIEVVRPFSVFWPQVKFFFSSVLEEFSPLPMVIMVPTVFLFTFIRYKQGRIWLLFTLAAFLCTGILLMVLANTELDLNAQDILQIYFLPACVIVALFNAYFWGMMLFPGLSRTRKGMEKFAVLASMALVMQPIAPYKVNYDEVNMRGHAFGRLYGELLMDTLPESALLVAGTDSAYAIPMYMKWVEGMRPDASILSVNRLADPNYAIEAQRNVPGVEYLTPNDYAEAFALPGVARPNESGVYGASRVAQINGYLLLKLVQRNISERPIYYDEGIPIEWVRDYAMPSGLLLNLSENRIALLPPDVLAADADYWDSLEERLLSDDTFQEDIPARQKFSKCRSNIGALYLHRKMYAEAEAALTQAIRFSNRNIEAYALLAIMYKEMGNSEIAVRTFEGYMKRDPWNTSARSFYESLRE</sequence>
<dbReference type="Proteomes" id="UP000285961">
    <property type="component" value="Unassembled WGS sequence"/>
</dbReference>
<comment type="caution">
    <text evidence="3">The sequence shown here is derived from an EMBL/GenBank/DDBJ whole genome shotgun (WGS) entry which is preliminary data.</text>
</comment>
<feature type="transmembrane region" description="Helical" evidence="2">
    <location>
        <begin position="362"/>
        <end position="387"/>
    </location>
</feature>
<dbReference type="EMBL" id="QZKI01000124">
    <property type="protein sequence ID" value="RJP65649.1"/>
    <property type="molecule type" value="Genomic_DNA"/>
</dbReference>
<feature type="repeat" description="TPR" evidence="1">
    <location>
        <begin position="649"/>
        <end position="682"/>
    </location>
</feature>
<feature type="transmembrane region" description="Helical" evidence="2">
    <location>
        <begin position="95"/>
        <end position="113"/>
    </location>
</feature>
<gene>
    <name evidence="3" type="ORF">C4532_17295</name>
</gene>
<keyword evidence="2" id="KW-0812">Transmembrane</keyword>
<proteinExistence type="predicted"/>
<organism evidence="3 4">
    <name type="scientific">Candidatus Abyssobacteria bacterium SURF_17</name>
    <dbReference type="NCBI Taxonomy" id="2093361"/>
    <lineage>
        <taxon>Bacteria</taxon>
        <taxon>Pseudomonadati</taxon>
        <taxon>Candidatus Hydrogenedentota</taxon>
        <taxon>Candidatus Abyssobacteria</taxon>
    </lineage>
</organism>
<evidence type="ECO:0000256" key="2">
    <source>
        <dbReference type="SAM" id="Phobius"/>
    </source>
</evidence>
<reference evidence="3 4" key="1">
    <citation type="journal article" date="2017" name="ISME J.">
        <title>Energy and carbon metabolisms in a deep terrestrial subsurface fluid microbial community.</title>
        <authorList>
            <person name="Momper L."/>
            <person name="Jungbluth S.P."/>
            <person name="Lee M.D."/>
            <person name="Amend J.P."/>
        </authorList>
    </citation>
    <scope>NUCLEOTIDE SEQUENCE [LARGE SCALE GENOMIC DNA]</scope>
    <source>
        <strain evidence="3">SURF_17</strain>
    </source>
</reference>
<dbReference type="InterPro" id="IPR011990">
    <property type="entry name" value="TPR-like_helical_dom_sf"/>
</dbReference>
<feature type="transmembrane region" description="Helical" evidence="2">
    <location>
        <begin position="330"/>
        <end position="350"/>
    </location>
</feature>
<protein>
    <submittedName>
        <fullName evidence="3">DUF2723 domain-containing protein</fullName>
    </submittedName>
</protein>
<feature type="transmembrane region" description="Helical" evidence="2">
    <location>
        <begin position="188"/>
        <end position="218"/>
    </location>
</feature>
<dbReference type="SMART" id="SM00028">
    <property type="entry name" value="TPR"/>
    <property type="match status" value="2"/>
</dbReference>
<dbReference type="InterPro" id="IPR019734">
    <property type="entry name" value="TPR_rpt"/>
</dbReference>
<dbReference type="InterPro" id="IPR021280">
    <property type="entry name" value="TMEM260-like"/>
</dbReference>
<feature type="transmembrane region" description="Helical" evidence="2">
    <location>
        <begin position="23"/>
        <end position="42"/>
    </location>
</feature>